<dbReference type="Proteomes" id="UP000093482">
    <property type="component" value="Unassembled WGS sequence"/>
</dbReference>
<sequence>MKKWLMTVACASMLFVPTTSYAFSDVAKGMYYEKPIEWAAEQKIVSGYEDNTFKPKAQVTFDQFIKMYTNSFPFEKNGATSYEDFYDVLNNYNIDFWIKPKHISRGDVAVLFAYAAGALSGDLSSASLQTYYEEAAQYMLDSKLSTGQNNGKTAAEIFGVHNPLTRGQAVTFLHRANEMDLLHLDEEIQYIYEAPPFTEQERVLRSYNMSEKVTYHVLSHDDAVANYEVQIVLDNRVVGGYYAVPNTTFLGYKIGKKKQEQVIAPVYYTVTPHVDQYNDDEVRAVSYKHVSYKDNEEVQHALDVTTFENADLVGQLYADLANEFRVKNNMEQLQAHTVLTKAAQLHSIDMAKQNYFSHTALSGLSHRDRIEQIDSTLQLKATGENISAGRSTIFEAHTGWINSSGHRANMLSPLYRKIGFGAGYDASSQYKRYYTTKFANM</sequence>
<feature type="signal peptide" evidence="1">
    <location>
        <begin position="1"/>
        <end position="22"/>
    </location>
</feature>
<feature type="chain" id="PRO_5008649262" description="SLH domain-containing protein" evidence="1">
    <location>
        <begin position="23"/>
        <end position="441"/>
    </location>
</feature>
<evidence type="ECO:0000256" key="1">
    <source>
        <dbReference type="SAM" id="SignalP"/>
    </source>
</evidence>
<dbReference type="InterPro" id="IPR014044">
    <property type="entry name" value="CAP_dom"/>
</dbReference>
<keyword evidence="4" id="KW-1185">Reference proteome</keyword>
<dbReference type="Gene3D" id="3.40.33.10">
    <property type="entry name" value="CAP"/>
    <property type="match status" value="1"/>
</dbReference>
<feature type="domain" description="SLH" evidence="2">
    <location>
        <begin position="19"/>
        <end position="82"/>
    </location>
</feature>
<dbReference type="PANTHER" id="PTHR31157">
    <property type="entry name" value="SCP DOMAIN-CONTAINING PROTEIN"/>
    <property type="match status" value="1"/>
</dbReference>
<evidence type="ECO:0000313" key="3">
    <source>
        <dbReference type="EMBL" id="OCS90956.1"/>
    </source>
</evidence>
<dbReference type="OrthoDB" id="9783944at2"/>
<dbReference type="CDD" id="cd05379">
    <property type="entry name" value="CAP_bacterial"/>
    <property type="match status" value="1"/>
</dbReference>
<evidence type="ECO:0000259" key="2">
    <source>
        <dbReference type="PROSITE" id="PS51272"/>
    </source>
</evidence>
<dbReference type="InterPro" id="IPR001119">
    <property type="entry name" value="SLH_dom"/>
</dbReference>
<dbReference type="PANTHER" id="PTHR31157:SF1">
    <property type="entry name" value="SCP DOMAIN-CONTAINING PROTEIN"/>
    <property type="match status" value="1"/>
</dbReference>
<dbReference type="EMBL" id="MATO01000032">
    <property type="protein sequence ID" value="OCS90956.1"/>
    <property type="molecule type" value="Genomic_DNA"/>
</dbReference>
<dbReference type="PROSITE" id="PS51272">
    <property type="entry name" value="SLH"/>
    <property type="match status" value="1"/>
</dbReference>
<comment type="caution">
    <text evidence="3">The sequence shown here is derived from an EMBL/GenBank/DDBJ whole genome shotgun (WGS) entry which is preliminary data.</text>
</comment>
<proteinExistence type="predicted"/>
<reference evidence="3 4" key="1">
    <citation type="submission" date="2016-07" db="EMBL/GenBank/DDBJ databases">
        <title>Caryophanon latum genome sequencing.</title>
        <authorList>
            <person name="Verma A."/>
            <person name="Pal Y."/>
            <person name="Krishnamurthi S."/>
        </authorList>
    </citation>
    <scope>NUCLEOTIDE SEQUENCE [LARGE SCALE GENOMIC DNA]</scope>
    <source>
        <strain evidence="3 4">DSM 14151</strain>
    </source>
</reference>
<dbReference type="RefSeq" id="WP_066463886.1">
    <property type="nucleotide sequence ID" value="NZ_MATO01000032.1"/>
</dbReference>
<dbReference type="InterPro" id="IPR035940">
    <property type="entry name" value="CAP_sf"/>
</dbReference>
<dbReference type="AlphaFoldDB" id="A0A1C0YUU6"/>
<gene>
    <name evidence="3" type="ORF">A6K76_10300</name>
</gene>
<evidence type="ECO:0000313" key="4">
    <source>
        <dbReference type="Proteomes" id="UP000093482"/>
    </source>
</evidence>
<protein>
    <recommendedName>
        <fullName evidence="2">SLH domain-containing protein</fullName>
    </recommendedName>
</protein>
<organism evidence="3 4">
    <name type="scientific">Caryophanon latum</name>
    <dbReference type="NCBI Taxonomy" id="33977"/>
    <lineage>
        <taxon>Bacteria</taxon>
        <taxon>Bacillati</taxon>
        <taxon>Bacillota</taxon>
        <taxon>Bacilli</taxon>
        <taxon>Bacillales</taxon>
        <taxon>Caryophanaceae</taxon>
        <taxon>Caryophanon</taxon>
    </lineage>
</organism>
<keyword evidence="1" id="KW-0732">Signal</keyword>
<dbReference type="SUPFAM" id="SSF55797">
    <property type="entry name" value="PR-1-like"/>
    <property type="match status" value="1"/>
</dbReference>
<dbReference type="Pfam" id="PF00188">
    <property type="entry name" value="CAP"/>
    <property type="match status" value="1"/>
</dbReference>
<dbReference type="Pfam" id="PF00395">
    <property type="entry name" value="SLH"/>
    <property type="match status" value="1"/>
</dbReference>
<name>A0A1C0YUU6_9BACL</name>
<accession>A0A1C0YUU6</accession>